<evidence type="ECO:0000313" key="2">
    <source>
        <dbReference type="EMBL" id="KZV87797.1"/>
    </source>
</evidence>
<sequence length="138" mass="15608">MAFSPARQLVQKYAAAFEAGSLEPLRDDLAATFIHEVYPSSLNIKRKGREEYLEWVAAAFSAFRDGKVTINPIETIESPLKIVLHLSTAQARMGTNEYMFIFTFVEEDGRTKIGHIKEFLDTAFFLGFMEALDSTSQF</sequence>
<proteinExistence type="predicted"/>
<dbReference type="Pfam" id="PF12680">
    <property type="entry name" value="SnoaL_2"/>
    <property type="match status" value="1"/>
</dbReference>
<keyword evidence="3" id="KW-1185">Reference proteome</keyword>
<name>A0A165EVT6_EXIGL</name>
<gene>
    <name evidence="2" type="ORF">EXIGLDRAFT_773276</name>
</gene>
<dbReference type="EMBL" id="KV426115">
    <property type="protein sequence ID" value="KZV87797.1"/>
    <property type="molecule type" value="Genomic_DNA"/>
</dbReference>
<dbReference type="InterPro" id="IPR037401">
    <property type="entry name" value="SnoaL-like"/>
</dbReference>
<feature type="domain" description="SnoaL-like" evidence="1">
    <location>
        <begin position="10"/>
        <end position="110"/>
    </location>
</feature>
<evidence type="ECO:0000259" key="1">
    <source>
        <dbReference type="Pfam" id="PF12680"/>
    </source>
</evidence>
<dbReference type="Proteomes" id="UP000077266">
    <property type="component" value="Unassembled WGS sequence"/>
</dbReference>
<dbReference type="SUPFAM" id="SSF54427">
    <property type="entry name" value="NTF2-like"/>
    <property type="match status" value="1"/>
</dbReference>
<organism evidence="2 3">
    <name type="scientific">Exidia glandulosa HHB12029</name>
    <dbReference type="NCBI Taxonomy" id="1314781"/>
    <lineage>
        <taxon>Eukaryota</taxon>
        <taxon>Fungi</taxon>
        <taxon>Dikarya</taxon>
        <taxon>Basidiomycota</taxon>
        <taxon>Agaricomycotina</taxon>
        <taxon>Agaricomycetes</taxon>
        <taxon>Auriculariales</taxon>
        <taxon>Exidiaceae</taxon>
        <taxon>Exidia</taxon>
    </lineage>
</organism>
<dbReference type="AlphaFoldDB" id="A0A165EVT6"/>
<protein>
    <recommendedName>
        <fullName evidence="1">SnoaL-like domain-containing protein</fullName>
    </recommendedName>
</protein>
<dbReference type="OrthoDB" id="3758478at2759"/>
<dbReference type="InParanoid" id="A0A165EVT6"/>
<dbReference type="Gene3D" id="3.10.450.50">
    <property type="match status" value="1"/>
</dbReference>
<accession>A0A165EVT6</accession>
<reference evidence="2 3" key="1">
    <citation type="journal article" date="2016" name="Mol. Biol. Evol.">
        <title>Comparative Genomics of Early-Diverging Mushroom-Forming Fungi Provides Insights into the Origins of Lignocellulose Decay Capabilities.</title>
        <authorList>
            <person name="Nagy L.G."/>
            <person name="Riley R."/>
            <person name="Tritt A."/>
            <person name="Adam C."/>
            <person name="Daum C."/>
            <person name="Floudas D."/>
            <person name="Sun H."/>
            <person name="Yadav J.S."/>
            <person name="Pangilinan J."/>
            <person name="Larsson K.H."/>
            <person name="Matsuura K."/>
            <person name="Barry K."/>
            <person name="Labutti K."/>
            <person name="Kuo R."/>
            <person name="Ohm R.A."/>
            <person name="Bhattacharya S.S."/>
            <person name="Shirouzu T."/>
            <person name="Yoshinaga Y."/>
            <person name="Martin F.M."/>
            <person name="Grigoriev I.V."/>
            <person name="Hibbett D.S."/>
        </authorList>
    </citation>
    <scope>NUCLEOTIDE SEQUENCE [LARGE SCALE GENOMIC DNA]</scope>
    <source>
        <strain evidence="2 3">HHB12029</strain>
    </source>
</reference>
<evidence type="ECO:0000313" key="3">
    <source>
        <dbReference type="Proteomes" id="UP000077266"/>
    </source>
</evidence>
<dbReference type="InterPro" id="IPR032710">
    <property type="entry name" value="NTF2-like_dom_sf"/>
</dbReference>